<feature type="domain" description="ATPase of the ABC class C-terminal" evidence="2">
    <location>
        <begin position="290"/>
        <end position="566"/>
    </location>
</feature>
<dbReference type="InterPro" id="IPR049069">
    <property type="entry name" value="MRB1590-like_C"/>
</dbReference>
<feature type="domain" description="MRB1590-like C-terminal" evidence="4">
    <location>
        <begin position="592"/>
        <end position="691"/>
    </location>
</feature>
<gene>
    <name evidence="5" type="ORF">P167DRAFT_606885</name>
</gene>
<reference evidence="5 6" key="1">
    <citation type="journal article" date="2018" name="Nat. Ecol. Evol.">
        <title>Pezizomycetes genomes reveal the molecular basis of ectomycorrhizal truffle lifestyle.</title>
        <authorList>
            <person name="Murat C."/>
            <person name="Payen T."/>
            <person name="Noel B."/>
            <person name="Kuo A."/>
            <person name="Morin E."/>
            <person name="Chen J."/>
            <person name="Kohler A."/>
            <person name="Krizsan K."/>
            <person name="Balestrini R."/>
            <person name="Da Silva C."/>
            <person name="Montanini B."/>
            <person name="Hainaut M."/>
            <person name="Levati E."/>
            <person name="Barry K.W."/>
            <person name="Belfiori B."/>
            <person name="Cichocki N."/>
            <person name="Clum A."/>
            <person name="Dockter R.B."/>
            <person name="Fauchery L."/>
            <person name="Guy J."/>
            <person name="Iotti M."/>
            <person name="Le Tacon F."/>
            <person name="Lindquist E.A."/>
            <person name="Lipzen A."/>
            <person name="Malagnac F."/>
            <person name="Mello A."/>
            <person name="Molinier V."/>
            <person name="Miyauchi S."/>
            <person name="Poulain J."/>
            <person name="Riccioni C."/>
            <person name="Rubini A."/>
            <person name="Sitrit Y."/>
            <person name="Splivallo R."/>
            <person name="Traeger S."/>
            <person name="Wang M."/>
            <person name="Zifcakova L."/>
            <person name="Wipf D."/>
            <person name="Zambonelli A."/>
            <person name="Paolocci F."/>
            <person name="Nowrousian M."/>
            <person name="Ottonello S."/>
            <person name="Baldrian P."/>
            <person name="Spatafora J.W."/>
            <person name="Henrissat B."/>
            <person name="Nagy L.G."/>
            <person name="Aury J.M."/>
            <person name="Wincker P."/>
            <person name="Grigoriev I.V."/>
            <person name="Bonfante P."/>
            <person name="Martin F.M."/>
        </authorList>
    </citation>
    <scope>NUCLEOTIDE SEQUENCE [LARGE SCALE GENOMIC DNA]</scope>
    <source>
        <strain evidence="5 6">CCBAS932</strain>
    </source>
</reference>
<dbReference type="Pfam" id="PF21117">
    <property type="entry name" value="MRB1590_C"/>
    <property type="match status" value="1"/>
</dbReference>
<dbReference type="EMBL" id="ML119139">
    <property type="protein sequence ID" value="RPB10955.1"/>
    <property type="molecule type" value="Genomic_DNA"/>
</dbReference>
<dbReference type="InterPro" id="IPR019195">
    <property type="entry name" value="ABC_ATPase_put"/>
</dbReference>
<organism evidence="5 6">
    <name type="scientific">Morchella conica CCBAS932</name>
    <dbReference type="NCBI Taxonomy" id="1392247"/>
    <lineage>
        <taxon>Eukaryota</taxon>
        <taxon>Fungi</taxon>
        <taxon>Dikarya</taxon>
        <taxon>Ascomycota</taxon>
        <taxon>Pezizomycotina</taxon>
        <taxon>Pezizomycetes</taxon>
        <taxon>Pezizales</taxon>
        <taxon>Morchellaceae</taxon>
        <taxon>Morchella</taxon>
    </lineage>
</organism>
<accession>A0A3N4KYX9</accession>
<evidence type="ECO:0008006" key="7">
    <source>
        <dbReference type="Google" id="ProtNLM"/>
    </source>
</evidence>
<dbReference type="STRING" id="1392247.A0A3N4KYX9"/>
<dbReference type="InterPro" id="IPR046834">
    <property type="entry name" value="ABC_ATPase_C"/>
</dbReference>
<dbReference type="Pfam" id="PF20446">
    <property type="entry name" value="ABC_N"/>
    <property type="match status" value="1"/>
</dbReference>
<dbReference type="Proteomes" id="UP000277580">
    <property type="component" value="Unassembled WGS sequence"/>
</dbReference>
<evidence type="ECO:0000259" key="2">
    <source>
        <dbReference type="Pfam" id="PF09818"/>
    </source>
</evidence>
<evidence type="ECO:0000313" key="6">
    <source>
        <dbReference type="Proteomes" id="UP000277580"/>
    </source>
</evidence>
<sequence>MTVLPVARSSARGLKLLERSIAPSTVNNVTNRAIFLQASYFSTTTREMSDYGGHPYRGGGGRGGGGYRGRGGGGGGRGGGGFSRGGGGGGFGRGRPSTEGTQSTPSQSPRNQQQLENILRGLHNQTYGSYRNLEGSYNCTHATENIDYQLFIDKVQSDSFAPPSRFRVKVSTNDAGIPGDTFNTRTRKIAFCDYITRQVQQVITSHGLDVSESGRGWSGPKGGDFGINYPSQQVLERTSCLIQDSSIELRFTLNLPARGRNILADAAQDLILKQIPALVQKGLLWKNLDSKNVWEHIRSIEVQEALREALGIYNLVAFVGNGSILPRASGASPYPMSKDIAVPFVAPEPLKVRIETDVLDAAGAKIAVEGMGIPRGITVLTGGGFHGKTTLLEALEFGIYNVVPGDGRELVVTDINAFKIRAEDGRNVVGTDISPFINNLPGPHTTTTSFTSTDASGSTSMAANIQEAVEIGATTLLIDEDTSATNFLVRDRRMQELIKSEPISPFVSKAKALFENCGVSTVIIIGGCGDYLTIANTVIGMESYHAHDITPRAREIVAQFPVTVDQDDTYGSVTSRIPILPDFHRLTHSPRAQGMHSIQRRDREDEAVDLSGLDQLVEEGQTHACAELLNLMPKLDLKYTMRRWASYLKRALDEGGLDALRGGTVVGGKLVRCRELEMLAVVNRVRGLQVQREN</sequence>
<dbReference type="InParanoid" id="A0A3N4KYX9"/>
<proteinExistence type="predicted"/>
<evidence type="ECO:0000259" key="3">
    <source>
        <dbReference type="Pfam" id="PF20446"/>
    </source>
</evidence>
<dbReference type="Pfam" id="PF09818">
    <property type="entry name" value="ABC_ATPase"/>
    <property type="match status" value="1"/>
</dbReference>
<dbReference type="InterPro" id="IPR046833">
    <property type="entry name" value="ABC_N"/>
</dbReference>
<protein>
    <recommendedName>
        <fullName evidence="7">P-loop containing nucleoside triphosphate hydrolase protein</fullName>
    </recommendedName>
</protein>
<dbReference type="PANTHER" id="PTHR38149">
    <property type="entry name" value="ATPASE"/>
    <property type="match status" value="1"/>
</dbReference>
<feature type="domain" description="ATPase of the ABC class N-terminal" evidence="3">
    <location>
        <begin position="113"/>
        <end position="284"/>
    </location>
</feature>
<keyword evidence="6" id="KW-1185">Reference proteome</keyword>
<feature type="compositionally biased region" description="Polar residues" evidence="1">
    <location>
        <begin position="98"/>
        <end position="111"/>
    </location>
</feature>
<name>A0A3N4KYX9_9PEZI</name>
<feature type="compositionally biased region" description="Gly residues" evidence="1">
    <location>
        <begin position="55"/>
        <end position="93"/>
    </location>
</feature>
<feature type="region of interest" description="Disordered" evidence="1">
    <location>
        <begin position="47"/>
        <end position="111"/>
    </location>
</feature>
<evidence type="ECO:0000259" key="4">
    <source>
        <dbReference type="Pfam" id="PF21117"/>
    </source>
</evidence>
<dbReference type="AlphaFoldDB" id="A0A3N4KYX9"/>
<evidence type="ECO:0000313" key="5">
    <source>
        <dbReference type="EMBL" id="RPB10955.1"/>
    </source>
</evidence>
<dbReference type="PANTHER" id="PTHR38149:SF1">
    <property type="entry name" value="ATPASE"/>
    <property type="match status" value="1"/>
</dbReference>
<dbReference type="OrthoDB" id="189459at2759"/>
<evidence type="ECO:0000256" key="1">
    <source>
        <dbReference type="SAM" id="MobiDB-lite"/>
    </source>
</evidence>